<sequence>MRRTALAILTLALLGGFAVPATAAPSSGYNDWSCQPSAAHPRPVVLIHGLGGNGPGNWAFHGPKLADAGYCAFSFTYGQQFPGAPGGTRPVKESAQEVGAFIDKVRAATGTAEVDLVGHSEGGFLSLYVPKVAGYASEVGTVVALAPPTHGTTVSGLVTVGQLLGGQEFIELLTDGVMCYACGDLVDGGEAVNELTDGPIAQDDVDYTVIATRYDVVVTPTSTSFVDEPGVDNQYVQDTCAADPVGHVGIAFDSTVTQLITNALDPNTAVDVECGFGPPV</sequence>
<name>A0ABW2C5T7_9PSEU</name>
<dbReference type="InterPro" id="IPR002918">
    <property type="entry name" value="Lipase_EstA/Esterase_EstB"/>
</dbReference>
<dbReference type="RefSeq" id="WP_345404963.1">
    <property type="nucleotide sequence ID" value="NZ_BAABLA010000119.1"/>
</dbReference>
<feature type="chain" id="PRO_5046439610" evidence="1">
    <location>
        <begin position="24"/>
        <end position="280"/>
    </location>
</feature>
<dbReference type="EMBL" id="JBHSXX010000001">
    <property type="protein sequence ID" value="MFC6870657.1"/>
    <property type="molecule type" value="Genomic_DNA"/>
</dbReference>
<feature type="signal peptide" evidence="1">
    <location>
        <begin position="1"/>
        <end position="23"/>
    </location>
</feature>
<dbReference type="Proteomes" id="UP001596337">
    <property type="component" value="Unassembled WGS sequence"/>
</dbReference>
<dbReference type="SUPFAM" id="SSF53474">
    <property type="entry name" value="alpha/beta-Hydrolases"/>
    <property type="match status" value="1"/>
</dbReference>
<comment type="caution">
    <text evidence="2">The sequence shown here is derived from an EMBL/GenBank/DDBJ whole genome shotgun (WGS) entry which is preliminary data.</text>
</comment>
<keyword evidence="1" id="KW-0732">Signal</keyword>
<evidence type="ECO:0000256" key="1">
    <source>
        <dbReference type="SAM" id="SignalP"/>
    </source>
</evidence>
<dbReference type="Gene3D" id="3.40.50.1820">
    <property type="entry name" value="alpha/beta hydrolase"/>
    <property type="match status" value="1"/>
</dbReference>
<evidence type="ECO:0000313" key="2">
    <source>
        <dbReference type="EMBL" id="MFC6870657.1"/>
    </source>
</evidence>
<dbReference type="Pfam" id="PF01674">
    <property type="entry name" value="Lipase_2"/>
    <property type="match status" value="1"/>
</dbReference>
<dbReference type="PANTHER" id="PTHR32015:SF1">
    <property type="entry name" value="LIPASE"/>
    <property type="match status" value="1"/>
</dbReference>
<protein>
    <submittedName>
        <fullName evidence="2">Esterase/lipase family protein</fullName>
    </submittedName>
</protein>
<keyword evidence="3" id="KW-1185">Reference proteome</keyword>
<evidence type="ECO:0000313" key="3">
    <source>
        <dbReference type="Proteomes" id="UP001596337"/>
    </source>
</evidence>
<accession>A0ABW2C5T7</accession>
<organism evidence="2 3">
    <name type="scientific">Haloechinothrix salitolerans</name>
    <dbReference type="NCBI Taxonomy" id="926830"/>
    <lineage>
        <taxon>Bacteria</taxon>
        <taxon>Bacillati</taxon>
        <taxon>Actinomycetota</taxon>
        <taxon>Actinomycetes</taxon>
        <taxon>Pseudonocardiales</taxon>
        <taxon>Pseudonocardiaceae</taxon>
        <taxon>Haloechinothrix</taxon>
    </lineage>
</organism>
<dbReference type="PANTHER" id="PTHR32015">
    <property type="entry name" value="FASTING INDUCED LIPASE"/>
    <property type="match status" value="1"/>
</dbReference>
<gene>
    <name evidence="2" type="ORF">ACFQGD_26350</name>
</gene>
<proteinExistence type="predicted"/>
<dbReference type="InterPro" id="IPR029058">
    <property type="entry name" value="AB_hydrolase_fold"/>
</dbReference>
<reference evidence="3" key="1">
    <citation type="journal article" date="2019" name="Int. J. Syst. Evol. Microbiol.">
        <title>The Global Catalogue of Microorganisms (GCM) 10K type strain sequencing project: providing services to taxonomists for standard genome sequencing and annotation.</title>
        <authorList>
            <consortium name="The Broad Institute Genomics Platform"/>
            <consortium name="The Broad Institute Genome Sequencing Center for Infectious Disease"/>
            <person name="Wu L."/>
            <person name="Ma J."/>
        </authorList>
    </citation>
    <scope>NUCLEOTIDE SEQUENCE [LARGE SCALE GENOMIC DNA]</scope>
    <source>
        <strain evidence="3">KCTC 32255</strain>
    </source>
</reference>